<dbReference type="AlphaFoldDB" id="A0AAU9C6R6"/>
<evidence type="ECO:0000313" key="3">
    <source>
        <dbReference type="EMBL" id="BCX89262.1"/>
    </source>
</evidence>
<feature type="region of interest" description="Disordered" evidence="1">
    <location>
        <begin position="1"/>
        <end position="30"/>
    </location>
</feature>
<dbReference type="PANTHER" id="PTHR30087">
    <property type="entry name" value="INNER MEMBRANE PROTEIN"/>
    <property type="match status" value="1"/>
</dbReference>
<dbReference type="PANTHER" id="PTHR30087:SF0">
    <property type="entry name" value="INNER MEMBRANE PROTEIN"/>
    <property type="match status" value="1"/>
</dbReference>
<dbReference type="Proteomes" id="UP001321450">
    <property type="component" value="Chromosome"/>
</dbReference>
<evidence type="ECO:0000313" key="4">
    <source>
        <dbReference type="Proteomes" id="UP001321450"/>
    </source>
</evidence>
<dbReference type="InterPro" id="IPR007553">
    <property type="entry name" value="2-thiour_desulf"/>
</dbReference>
<dbReference type="InterPro" id="IPR013560">
    <property type="entry name" value="DUF1722"/>
</dbReference>
<evidence type="ECO:0000256" key="1">
    <source>
        <dbReference type="SAM" id="MobiDB-lite"/>
    </source>
</evidence>
<dbReference type="KEGG" id="meiy:MIN45_P1634"/>
<dbReference type="Pfam" id="PF08349">
    <property type="entry name" value="DUF1722"/>
    <property type="match status" value="1"/>
</dbReference>
<reference evidence="4" key="1">
    <citation type="journal article" date="2024" name="Int. J. Syst. Evol. Microbiol.">
        <title>Methylomarinovum tepidoasis sp. nov., a moderately thermophilic methanotroph of the family Methylothermaceae isolated from a deep-sea hydrothermal field.</title>
        <authorList>
            <person name="Hirayama H."/>
            <person name="Takaki Y."/>
            <person name="Abe M."/>
            <person name="Miyazaki M."/>
            <person name="Uematsu K."/>
            <person name="Matsui Y."/>
            <person name="Takai K."/>
        </authorList>
    </citation>
    <scope>NUCLEOTIDE SEQUENCE [LARGE SCALE GENOMIC DNA]</scope>
    <source>
        <strain evidence="4">IN45</strain>
    </source>
</reference>
<evidence type="ECO:0000259" key="2">
    <source>
        <dbReference type="Pfam" id="PF08349"/>
    </source>
</evidence>
<accession>A0AAU9C6R6</accession>
<organism evidence="3 4">
    <name type="scientific">Methylomarinovum tepidoasis</name>
    <dbReference type="NCBI Taxonomy" id="2840183"/>
    <lineage>
        <taxon>Bacteria</taxon>
        <taxon>Pseudomonadati</taxon>
        <taxon>Pseudomonadota</taxon>
        <taxon>Gammaproteobacteria</taxon>
        <taxon>Methylococcales</taxon>
        <taxon>Methylothermaceae</taxon>
        <taxon>Methylomarinovum</taxon>
    </lineage>
</organism>
<keyword evidence="4" id="KW-1185">Reference proteome</keyword>
<protein>
    <recommendedName>
        <fullName evidence="2">DUF1722 domain-containing protein</fullName>
    </recommendedName>
</protein>
<feature type="compositionally biased region" description="Basic and acidic residues" evidence="1">
    <location>
        <begin position="19"/>
        <end position="30"/>
    </location>
</feature>
<gene>
    <name evidence="3" type="ORF">MIN45_P1634</name>
</gene>
<feature type="domain" description="DUF1722" evidence="2">
    <location>
        <begin position="217"/>
        <end position="333"/>
    </location>
</feature>
<sequence length="342" mass="38609">MTPHRKRKTQTLGRATPKSPDEALSDTRENGRPVVVASACLLGQAVRYDGGHKHAPHLDVLAEHLEIRGICPEAGAGLGTPRPPMHLVEADGQIRLRECHDPDRDHTEALQRFAHDHIPLLARADGFIAKSKSPSCGMERIPVKDPQGNFRHYGSGLFTHRVRCHLPCLPVEEEGRLRDPALWENFLQRVFVHRRWRQLRAEGLTPARLIDFHTRHKYLVMAHSVAAYRRLGRLLAQVCRLSLEALGTAYFTELMSALAQPAQRGNHAGVLQRLAGCLSGHLSAADRRELAEAIERYRRGEATLEVPLTLLRHHQQRIRDPYLARQYYLAPYPAALELRNAI</sequence>
<name>A0AAU9C6R6_9GAMM</name>
<dbReference type="EMBL" id="AP024718">
    <property type="protein sequence ID" value="BCX89262.1"/>
    <property type="molecule type" value="Genomic_DNA"/>
</dbReference>
<dbReference type="Pfam" id="PF04463">
    <property type="entry name" value="2-thiour_desulf"/>
    <property type="match status" value="1"/>
</dbReference>
<proteinExistence type="predicted"/>